<proteinExistence type="inferred from homology"/>
<gene>
    <name evidence="3" type="ORF">J2S48_004687</name>
</gene>
<dbReference type="Proteomes" id="UP001183585">
    <property type="component" value="Unassembled WGS sequence"/>
</dbReference>
<dbReference type="Gene3D" id="3.30.70.1060">
    <property type="entry name" value="Dimeric alpha+beta barrel"/>
    <property type="match status" value="1"/>
</dbReference>
<evidence type="ECO:0000313" key="3">
    <source>
        <dbReference type="EMBL" id="MDR7385172.1"/>
    </source>
</evidence>
<keyword evidence="4" id="KW-1185">Reference proteome</keyword>
<dbReference type="EMBL" id="JAVDYE010000001">
    <property type="protein sequence ID" value="MDR7385172.1"/>
    <property type="molecule type" value="Genomic_DNA"/>
</dbReference>
<evidence type="ECO:0000256" key="1">
    <source>
        <dbReference type="ARBA" id="ARBA00007689"/>
    </source>
</evidence>
<dbReference type="InterPro" id="IPR011008">
    <property type="entry name" value="Dimeric_a/b-barrel"/>
</dbReference>
<accession>A0ABU2CVK8</accession>
<comment type="similarity">
    <text evidence="1">Belongs to the YciI family.</text>
</comment>
<evidence type="ECO:0000313" key="4">
    <source>
        <dbReference type="Proteomes" id="UP001183585"/>
    </source>
</evidence>
<dbReference type="RefSeq" id="WP_274997298.1">
    <property type="nucleotide sequence ID" value="NZ_JAJQQP010000015.1"/>
</dbReference>
<comment type="caution">
    <text evidence="3">The sequence shown here is derived from an EMBL/GenBank/DDBJ whole genome shotgun (WGS) entry which is preliminary data.</text>
</comment>
<dbReference type="InterPro" id="IPR005545">
    <property type="entry name" value="YCII"/>
</dbReference>
<dbReference type="Pfam" id="PF03795">
    <property type="entry name" value="YCII"/>
    <property type="match status" value="1"/>
</dbReference>
<organism evidence="3 4">
    <name type="scientific">Promicromonospora iranensis</name>
    <dbReference type="NCBI Taxonomy" id="1105144"/>
    <lineage>
        <taxon>Bacteria</taxon>
        <taxon>Bacillati</taxon>
        <taxon>Actinomycetota</taxon>
        <taxon>Actinomycetes</taxon>
        <taxon>Micrococcales</taxon>
        <taxon>Promicromonosporaceae</taxon>
        <taxon>Promicromonospora</taxon>
    </lineage>
</organism>
<dbReference type="SUPFAM" id="SSF54909">
    <property type="entry name" value="Dimeric alpha+beta barrel"/>
    <property type="match status" value="1"/>
</dbReference>
<sequence length="127" mass="14220">MTDSWVFLIRETDWDSDAYLPENLQDQNQQDFSEDMATHQRFSEAVAAMGVRITESNALQNAKYGGWVVPGRDGAEPVYTDAPFTDTNEVITGYYIVECDEATARKIAALVPSGNVVEWRKVMTFGS</sequence>
<protein>
    <recommendedName>
        <fullName evidence="2">YCII-related domain-containing protein</fullName>
    </recommendedName>
</protein>
<evidence type="ECO:0000259" key="2">
    <source>
        <dbReference type="Pfam" id="PF03795"/>
    </source>
</evidence>
<feature type="domain" description="YCII-related" evidence="2">
    <location>
        <begin position="31"/>
        <end position="125"/>
    </location>
</feature>
<reference evidence="3 4" key="1">
    <citation type="submission" date="2023-07" db="EMBL/GenBank/DDBJ databases">
        <title>Sequencing the genomes of 1000 actinobacteria strains.</title>
        <authorList>
            <person name="Klenk H.-P."/>
        </authorList>
    </citation>
    <scope>NUCLEOTIDE SEQUENCE [LARGE SCALE GENOMIC DNA]</scope>
    <source>
        <strain evidence="3 4">DSM 45554</strain>
    </source>
</reference>
<name>A0ABU2CVK8_9MICO</name>